<dbReference type="GO" id="GO:0010181">
    <property type="term" value="F:FMN binding"/>
    <property type="evidence" value="ECO:0007669"/>
    <property type="project" value="InterPro"/>
</dbReference>
<feature type="binding site" evidence="7">
    <location>
        <begin position="106"/>
        <end position="108"/>
    </location>
    <ligand>
        <name>FMN</name>
        <dbReference type="ChEBI" id="CHEBI:58210"/>
    </ligand>
</feature>
<keyword evidence="3 7" id="KW-0288">FMN</keyword>
<keyword evidence="10" id="KW-1185">Reference proteome</keyword>
<dbReference type="PROSITE" id="PS51349">
    <property type="entry name" value="FMN_HYDROXY_ACID_DH_2"/>
    <property type="match status" value="1"/>
</dbReference>
<comment type="similarity">
    <text evidence="5">Belongs to the FMN-dependent alpha-hydroxy acid dehydrogenase family.</text>
</comment>
<name>A0A6N9H584_9MICO</name>
<feature type="domain" description="FMN hydroxy acid dehydrogenase" evidence="8">
    <location>
        <begin position="27"/>
        <end position="404"/>
    </location>
</feature>
<evidence type="ECO:0000256" key="1">
    <source>
        <dbReference type="ARBA" id="ARBA00001917"/>
    </source>
</evidence>
<feature type="binding site" evidence="7">
    <location>
        <position position="194"/>
    </location>
    <ligand>
        <name>glyoxylate</name>
        <dbReference type="ChEBI" id="CHEBI:36655"/>
    </ligand>
</feature>
<evidence type="ECO:0000256" key="4">
    <source>
        <dbReference type="ARBA" id="ARBA00023002"/>
    </source>
</evidence>
<keyword evidence="4" id="KW-0560">Oxidoreductase</keyword>
<protein>
    <submittedName>
        <fullName evidence="9">Alpha-hydroxy-acid oxidizing enzyme</fullName>
    </submittedName>
</protein>
<dbReference type="InterPro" id="IPR008259">
    <property type="entry name" value="FMN_hydac_DH_AS"/>
</dbReference>
<feature type="binding site" evidence="7">
    <location>
        <position position="159"/>
    </location>
    <ligand>
        <name>glyoxylate</name>
        <dbReference type="ChEBI" id="CHEBI:36655"/>
    </ligand>
</feature>
<dbReference type="InterPro" id="IPR000262">
    <property type="entry name" value="FMN-dep_DH"/>
</dbReference>
<organism evidence="9 10">
    <name type="scientific">Brevibacterium rongguiense</name>
    <dbReference type="NCBI Taxonomy" id="2695267"/>
    <lineage>
        <taxon>Bacteria</taxon>
        <taxon>Bacillati</taxon>
        <taxon>Actinomycetota</taxon>
        <taxon>Actinomycetes</taxon>
        <taxon>Micrococcales</taxon>
        <taxon>Brevibacteriaceae</taxon>
        <taxon>Brevibacterium</taxon>
    </lineage>
</organism>
<feature type="binding site" evidence="7">
    <location>
        <position position="275"/>
    </location>
    <ligand>
        <name>FMN</name>
        <dbReference type="ChEBI" id="CHEBI:58210"/>
    </ligand>
</feature>
<feature type="binding site" evidence="7">
    <location>
        <position position="157"/>
    </location>
    <ligand>
        <name>FMN</name>
        <dbReference type="ChEBI" id="CHEBI:58210"/>
    </ligand>
</feature>
<feature type="binding site" evidence="7">
    <location>
        <position position="299"/>
    </location>
    <ligand>
        <name>glyoxylate</name>
        <dbReference type="ChEBI" id="CHEBI:36655"/>
    </ligand>
</feature>
<feature type="binding site" evidence="7">
    <location>
        <begin position="353"/>
        <end position="354"/>
    </location>
    <ligand>
        <name>FMN</name>
        <dbReference type="ChEBI" id="CHEBI:58210"/>
    </ligand>
</feature>
<dbReference type="AlphaFoldDB" id="A0A6N9H584"/>
<dbReference type="InterPro" id="IPR012133">
    <property type="entry name" value="Alpha-hydoxy_acid_DH_FMN"/>
</dbReference>
<dbReference type="Proteomes" id="UP000469215">
    <property type="component" value="Unassembled WGS sequence"/>
</dbReference>
<evidence type="ECO:0000256" key="5">
    <source>
        <dbReference type="ARBA" id="ARBA00024042"/>
    </source>
</evidence>
<dbReference type="EMBL" id="WWEQ01000008">
    <property type="protein sequence ID" value="MYM19001.1"/>
    <property type="molecule type" value="Genomic_DNA"/>
</dbReference>
<sequence>MEHQIPDLEYLKSVMKFENPFKNPKIARLEKAQTVWDLRKIAKRRTPKGPFEYTFGAAENEVGLQRAISAFRDVEFHPSILHDVTNVDTGWDVLGKRVEFPVGIAPTGFTRLMHAAGERAGARAAQNYGVPFALSTLGTTSPEEVRKAAPDARLWFQLYMMKERHRSYELVERAKAQGFDTLLVTVDTPVAGARHRDKRNGMSFPPQLTLKTMIDAAPRPEWWINFLTTEPLEFAAIRNWNGTVGELLDTMFDPSITYDDLAEIRDLWGGTVVVKGVQNVEDAKKLADFGVDGIQLSNHGGRQLDRAPVPFRLLPEVVREVGKDLEVHVDTGIMSGADVVAAIAHGARYTQVGRAYLYGLMAGGEMGVNRMLAILTSEVTRVMKLLGVSSLEELEPKHVTQLDDLRPRIADEVDAARNRAAAKR</sequence>
<feature type="binding site" evidence="7">
    <location>
        <position position="185"/>
    </location>
    <ligand>
        <name>FMN</name>
        <dbReference type="ChEBI" id="CHEBI:58210"/>
    </ligand>
</feature>
<dbReference type="CDD" id="cd02809">
    <property type="entry name" value="alpha_hydroxyacid_oxid_FMN"/>
    <property type="match status" value="1"/>
</dbReference>
<gene>
    <name evidence="9" type="ORF">GSY69_03150</name>
</gene>
<evidence type="ECO:0000256" key="6">
    <source>
        <dbReference type="PIRSR" id="PIRSR000138-1"/>
    </source>
</evidence>
<evidence type="ECO:0000313" key="10">
    <source>
        <dbReference type="Proteomes" id="UP000469215"/>
    </source>
</evidence>
<evidence type="ECO:0000256" key="7">
    <source>
        <dbReference type="PIRSR" id="PIRSR000138-2"/>
    </source>
</evidence>
<comment type="caution">
    <text evidence="9">The sequence shown here is derived from an EMBL/GenBank/DDBJ whole genome shotgun (WGS) entry which is preliminary data.</text>
</comment>
<evidence type="ECO:0000259" key="8">
    <source>
        <dbReference type="PROSITE" id="PS51349"/>
    </source>
</evidence>
<dbReference type="Gene3D" id="3.20.20.70">
    <property type="entry name" value="Aldolase class I"/>
    <property type="match status" value="1"/>
</dbReference>
<accession>A0A6N9H584</accession>
<dbReference type="PROSITE" id="PS00557">
    <property type="entry name" value="FMN_HYDROXY_ACID_DH_1"/>
    <property type="match status" value="1"/>
</dbReference>
<dbReference type="PIRSF" id="PIRSF000138">
    <property type="entry name" value="Al-hdrx_acd_dh"/>
    <property type="match status" value="1"/>
</dbReference>
<dbReference type="InterPro" id="IPR037396">
    <property type="entry name" value="FMN_HAD"/>
</dbReference>
<feature type="binding site" evidence="7">
    <location>
        <position position="297"/>
    </location>
    <ligand>
        <name>FMN</name>
        <dbReference type="ChEBI" id="CHEBI:58210"/>
    </ligand>
</feature>
<dbReference type="FunFam" id="3.20.20.70:FF:000029">
    <property type="entry name" value="L-lactate dehydrogenase"/>
    <property type="match status" value="1"/>
</dbReference>
<dbReference type="SUPFAM" id="SSF51395">
    <property type="entry name" value="FMN-linked oxidoreductases"/>
    <property type="match status" value="1"/>
</dbReference>
<dbReference type="RefSeq" id="WP_160952441.1">
    <property type="nucleotide sequence ID" value="NZ_WWEQ01000008.1"/>
</dbReference>
<feature type="binding site" evidence="7">
    <location>
        <position position="302"/>
    </location>
    <ligand>
        <name>glyoxylate</name>
        <dbReference type="ChEBI" id="CHEBI:36655"/>
    </ligand>
</feature>
<dbReference type="InterPro" id="IPR013785">
    <property type="entry name" value="Aldolase_TIM"/>
</dbReference>
<dbReference type="PANTHER" id="PTHR10578">
    <property type="entry name" value="S -2-HYDROXY-ACID OXIDASE-RELATED"/>
    <property type="match status" value="1"/>
</dbReference>
<feature type="active site" description="Proton acceptor" evidence="6">
    <location>
        <position position="299"/>
    </location>
</feature>
<dbReference type="GO" id="GO:0016614">
    <property type="term" value="F:oxidoreductase activity, acting on CH-OH group of donors"/>
    <property type="evidence" value="ECO:0007669"/>
    <property type="project" value="UniProtKB-ARBA"/>
</dbReference>
<keyword evidence="2 7" id="KW-0285">Flavoprotein</keyword>
<evidence type="ECO:0000256" key="3">
    <source>
        <dbReference type="ARBA" id="ARBA00022643"/>
    </source>
</evidence>
<dbReference type="Pfam" id="PF01070">
    <property type="entry name" value="FMN_dh"/>
    <property type="match status" value="1"/>
</dbReference>
<dbReference type="PANTHER" id="PTHR10578:SF107">
    <property type="entry name" value="2-HYDROXYACID OXIDASE 1"/>
    <property type="match status" value="1"/>
</dbReference>
<evidence type="ECO:0000256" key="2">
    <source>
        <dbReference type="ARBA" id="ARBA00022630"/>
    </source>
</evidence>
<feature type="binding site" evidence="7">
    <location>
        <position position="135"/>
    </location>
    <ligand>
        <name>FMN</name>
        <dbReference type="ChEBI" id="CHEBI:58210"/>
    </ligand>
</feature>
<reference evidence="9 10" key="1">
    <citation type="submission" date="2020-01" db="EMBL/GenBank/DDBJ databases">
        <authorList>
            <person name="Deng T."/>
        </authorList>
    </citation>
    <scope>NUCLEOTIDE SEQUENCE [LARGE SCALE GENOMIC DNA]</scope>
    <source>
        <strain evidence="9 10">5221</strain>
    </source>
</reference>
<comment type="cofactor">
    <cofactor evidence="1">
        <name>FMN</name>
        <dbReference type="ChEBI" id="CHEBI:58210"/>
    </cofactor>
</comment>
<feature type="binding site" evidence="7">
    <location>
        <position position="53"/>
    </location>
    <ligand>
        <name>glyoxylate</name>
        <dbReference type="ChEBI" id="CHEBI:36655"/>
    </ligand>
</feature>
<proteinExistence type="inferred from homology"/>
<evidence type="ECO:0000313" key="9">
    <source>
        <dbReference type="EMBL" id="MYM19001.1"/>
    </source>
</evidence>